<feature type="transmembrane region" description="Helical" evidence="1">
    <location>
        <begin position="12"/>
        <end position="32"/>
    </location>
</feature>
<protein>
    <submittedName>
        <fullName evidence="3">Vancomycin resistance protein YoaR</fullName>
    </submittedName>
</protein>
<dbReference type="Pfam" id="PF04294">
    <property type="entry name" value="VanW"/>
    <property type="match status" value="1"/>
</dbReference>
<accession>A0A542ZMT4</accession>
<proteinExistence type="predicted"/>
<evidence type="ECO:0000256" key="1">
    <source>
        <dbReference type="SAM" id="Phobius"/>
    </source>
</evidence>
<keyword evidence="1" id="KW-1133">Transmembrane helix</keyword>
<dbReference type="InterPro" id="IPR007391">
    <property type="entry name" value="Vancomycin_resist_VanW"/>
</dbReference>
<dbReference type="InterPro" id="IPR022029">
    <property type="entry name" value="YoaR-like_PG-bd"/>
</dbReference>
<keyword evidence="1" id="KW-0812">Transmembrane</keyword>
<dbReference type="InterPro" id="IPR052913">
    <property type="entry name" value="Glycopeptide_resist_protein"/>
</dbReference>
<gene>
    <name evidence="3" type="ORF">FB474_2931</name>
</gene>
<keyword evidence="1" id="KW-0472">Membrane</keyword>
<reference evidence="3 4" key="1">
    <citation type="submission" date="2019-06" db="EMBL/GenBank/DDBJ databases">
        <title>Sequencing the genomes of 1000 actinobacteria strains.</title>
        <authorList>
            <person name="Klenk H.-P."/>
        </authorList>
    </citation>
    <scope>NUCLEOTIDE SEQUENCE [LARGE SCALE GENOMIC DNA]</scope>
    <source>
        <strain evidence="3 4">DSM 18082</strain>
    </source>
</reference>
<feature type="domain" description="YoaR-like putative peptidoglycan binding" evidence="2">
    <location>
        <begin position="245"/>
        <end position="310"/>
    </location>
</feature>
<sequence length="560" mass="58844">MREQEGAGRAALRSGVALGVLAAVYLGLAVFLGRHVPAGTTVDGVPVGGMTPSQAAVTLKHALATKASMPVHLQVGDEVHDLDPSAAGLSLDVDATLADLTGFSLDPRDIWQHLTGNSAEPLRIQTDRAKLKDALTDLSRGVDQPVNEGSISFAGGKVSTVMSVQGRALNVDETARAVQRAWPRQAVIRAVVDVVQPRLGPAQLADVVRTFATPALSAPVTVKAGARTVTLSPAQFSAALGVRAADNGQLSPAVDGAKVLAALRAADPKVEQAPVDASVAIRAGRPVVVPAVPGRRIDPAVLGPAFLRALTAPVRTAVVATSSAAPKVSTEAVKALGITSRISTFTTQFPFNPPRTTNITVAARTLDGTIVRSGETFSLNGLLGQRTPAKGYQQAPVINGGRLEKDYGGGVSQVSTTLFNAVFFSGAKILEHTPHSFYIARYPEGREATVSWPGVDNRWQNDTGHAIYIQTQVTSSSVTVSFYGTKVWDVEAVKGPRRNVKQPRTIVDDKPGCVPQSPTPGFDVTVTRVFKRGGATVRTSQFSTHYIPEDDVRCTHPQAG</sequence>
<dbReference type="AlphaFoldDB" id="A0A542ZMT4"/>
<evidence type="ECO:0000259" key="2">
    <source>
        <dbReference type="Pfam" id="PF12229"/>
    </source>
</evidence>
<evidence type="ECO:0000313" key="3">
    <source>
        <dbReference type="EMBL" id="TQL61520.1"/>
    </source>
</evidence>
<feature type="domain" description="YoaR-like putative peptidoglycan binding" evidence="2">
    <location>
        <begin position="121"/>
        <end position="182"/>
    </location>
</feature>
<dbReference type="PANTHER" id="PTHR35788:SF1">
    <property type="entry name" value="EXPORTED PROTEIN"/>
    <property type="match status" value="1"/>
</dbReference>
<dbReference type="Pfam" id="PF12229">
    <property type="entry name" value="PG_binding_4"/>
    <property type="match status" value="2"/>
</dbReference>
<comment type="caution">
    <text evidence="3">The sequence shown here is derived from an EMBL/GenBank/DDBJ whole genome shotgun (WGS) entry which is preliminary data.</text>
</comment>
<evidence type="ECO:0000313" key="4">
    <source>
        <dbReference type="Proteomes" id="UP000319514"/>
    </source>
</evidence>
<dbReference type="Proteomes" id="UP000319514">
    <property type="component" value="Unassembled WGS sequence"/>
</dbReference>
<dbReference type="PANTHER" id="PTHR35788">
    <property type="entry name" value="EXPORTED PROTEIN-RELATED"/>
    <property type="match status" value="1"/>
</dbReference>
<organism evidence="3 4">
    <name type="scientific">Oryzihumus leptocrescens</name>
    <dbReference type="NCBI Taxonomy" id="297536"/>
    <lineage>
        <taxon>Bacteria</taxon>
        <taxon>Bacillati</taxon>
        <taxon>Actinomycetota</taxon>
        <taxon>Actinomycetes</taxon>
        <taxon>Micrococcales</taxon>
        <taxon>Intrasporangiaceae</taxon>
        <taxon>Oryzihumus</taxon>
    </lineage>
</organism>
<dbReference type="OrthoDB" id="9813301at2"/>
<keyword evidence="4" id="KW-1185">Reference proteome</keyword>
<dbReference type="RefSeq" id="WP_141789291.1">
    <property type="nucleotide sequence ID" value="NZ_BAAAKX010000001.1"/>
</dbReference>
<dbReference type="EMBL" id="VFOQ01000001">
    <property type="protein sequence ID" value="TQL61520.1"/>
    <property type="molecule type" value="Genomic_DNA"/>
</dbReference>
<name>A0A542ZMT4_9MICO</name>